<dbReference type="EMBL" id="CAJNOO010000010">
    <property type="protein sequence ID" value="CAF0738509.1"/>
    <property type="molecule type" value="Genomic_DNA"/>
</dbReference>
<comment type="function">
    <text evidence="15">Mitochondrial inner membrane calcium uniporter that mediates calcium uptake into mitochondria. Mitochondrial calcium homeostasis plays key roles in cellular physiology and regulates cell bioenergetics, cytoplasmic calcium signals and activation of cell death pathways.</text>
</comment>
<dbReference type="AlphaFoldDB" id="A0A818FGX2"/>
<evidence type="ECO:0000256" key="6">
    <source>
        <dbReference type="ARBA" id="ARBA00022692"/>
    </source>
</evidence>
<keyword evidence="6 15" id="KW-0812">Transmembrane</keyword>
<evidence type="ECO:0000256" key="2">
    <source>
        <dbReference type="ARBA" id="ARBA00005653"/>
    </source>
</evidence>
<evidence type="ECO:0000313" key="19">
    <source>
        <dbReference type="Proteomes" id="UP000663823"/>
    </source>
</evidence>
<organism evidence="18 19">
    <name type="scientific">Rotaria sordida</name>
    <dbReference type="NCBI Taxonomy" id="392033"/>
    <lineage>
        <taxon>Eukaryota</taxon>
        <taxon>Metazoa</taxon>
        <taxon>Spiralia</taxon>
        <taxon>Gnathifera</taxon>
        <taxon>Rotifera</taxon>
        <taxon>Eurotatoria</taxon>
        <taxon>Bdelloidea</taxon>
        <taxon>Philodinida</taxon>
        <taxon>Philodinidae</taxon>
        <taxon>Rotaria</taxon>
    </lineage>
</organism>
<keyword evidence="13 15" id="KW-0407">Ion channel</keyword>
<dbReference type="GO" id="GO:1990246">
    <property type="term" value="C:uniplex complex"/>
    <property type="evidence" value="ECO:0007669"/>
    <property type="project" value="TreeGrafter"/>
</dbReference>
<dbReference type="GO" id="GO:0005262">
    <property type="term" value="F:calcium channel activity"/>
    <property type="evidence" value="ECO:0007669"/>
    <property type="project" value="UniProtKB-UniRule"/>
</dbReference>
<dbReference type="PANTHER" id="PTHR13462:SF10">
    <property type="entry name" value="CALCIUM UNIPORTER PROTEIN, MITOCHONDRIAL"/>
    <property type="match status" value="1"/>
</dbReference>
<sequence length="338" mass="39170">MHFCSFLRSIISLRRIASKTTCRTYSVITKPSITSESSLVYSDSILILSLILPSRHETCRFHLNLQTATVGQLIDEIKSEDAGIEHVYIHDENGHLLAKSYSINSLMNFPFTIQLNKQRTFLFDPIKNLQIKENIIRQNKTDSSSTEATVAALYHALNVMKIYHNKSLELKNEANELTIQLEPLEKVKNKLANICQRYISRCVWYGLAGMSFQLGILAELTWDVYSWDIVEPISYFIAFGTAMSFYAFYLMTRSDFEFMTMTDRLFLRKFYHEAHRHSFDISLYNRLKNRLFIVHTDLARLRAPLSLSLPVPPNPIKCKISGEELNSLNVYRTQRNTE</sequence>
<keyword evidence="9 15" id="KW-1133">Transmembrane helix</keyword>
<dbReference type="PANTHER" id="PTHR13462">
    <property type="entry name" value="CALCIUM UNIPORTER PROTEIN, MITOCHONDRIAL"/>
    <property type="match status" value="1"/>
</dbReference>
<accession>A0A818FGX2</accession>
<dbReference type="InterPro" id="IPR039055">
    <property type="entry name" value="MCU_fam"/>
</dbReference>
<dbReference type="GO" id="GO:0051560">
    <property type="term" value="P:mitochondrial calcium ion homeostasis"/>
    <property type="evidence" value="ECO:0007669"/>
    <property type="project" value="UniProtKB-UniRule"/>
</dbReference>
<evidence type="ECO:0000256" key="8">
    <source>
        <dbReference type="ARBA" id="ARBA00022837"/>
    </source>
</evidence>
<feature type="transmembrane region" description="Helical" evidence="15">
    <location>
        <begin position="233"/>
        <end position="251"/>
    </location>
</feature>
<evidence type="ECO:0000256" key="4">
    <source>
        <dbReference type="ARBA" id="ARBA00022568"/>
    </source>
</evidence>
<keyword evidence="7 15" id="KW-0999">Mitochondrion inner membrane</keyword>
<keyword evidence="10 15" id="KW-0406">Ion transport</keyword>
<evidence type="ECO:0000313" key="17">
    <source>
        <dbReference type="EMBL" id="CAF0738509.1"/>
    </source>
</evidence>
<dbReference type="OrthoDB" id="278338at2759"/>
<feature type="domain" description="Calcium uniporter protein C-terminal" evidence="16">
    <location>
        <begin position="80"/>
        <end position="287"/>
    </location>
</feature>
<evidence type="ECO:0000256" key="7">
    <source>
        <dbReference type="ARBA" id="ARBA00022792"/>
    </source>
</evidence>
<keyword evidence="5 15" id="KW-0107">Calcium channel</keyword>
<reference evidence="18" key="1">
    <citation type="submission" date="2021-02" db="EMBL/GenBank/DDBJ databases">
        <authorList>
            <person name="Nowell W R."/>
        </authorList>
    </citation>
    <scope>NUCLEOTIDE SEQUENCE</scope>
</reference>
<evidence type="ECO:0000256" key="9">
    <source>
        <dbReference type="ARBA" id="ARBA00022989"/>
    </source>
</evidence>
<gene>
    <name evidence="18" type="ORF">OTI717_LOCUS167</name>
    <name evidence="17" type="ORF">RFH988_LOCUS589</name>
</gene>
<comment type="subcellular location">
    <subcellularLocation>
        <location evidence="1 15">Mitochondrion inner membrane</location>
        <topology evidence="1 15">Multi-pass membrane protein</topology>
    </subcellularLocation>
</comment>
<comment type="similarity">
    <text evidence="2 15">Belongs to the MCU (TC 1.A.77) family.</text>
</comment>
<dbReference type="InterPro" id="IPR006769">
    <property type="entry name" value="MCU_C"/>
</dbReference>
<keyword evidence="11 15" id="KW-0496">Mitochondrion</keyword>
<dbReference type="EMBL" id="CAJOAX010000005">
    <property type="protein sequence ID" value="CAF3474950.1"/>
    <property type="molecule type" value="Genomic_DNA"/>
</dbReference>
<name>A0A818FGX2_9BILA</name>
<dbReference type="GO" id="GO:0036444">
    <property type="term" value="P:calcium import into the mitochondrion"/>
    <property type="evidence" value="ECO:0007669"/>
    <property type="project" value="TreeGrafter"/>
</dbReference>
<evidence type="ECO:0000256" key="3">
    <source>
        <dbReference type="ARBA" id="ARBA00022448"/>
    </source>
</evidence>
<evidence type="ECO:0000256" key="12">
    <source>
        <dbReference type="ARBA" id="ARBA00023136"/>
    </source>
</evidence>
<evidence type="ECO:0000256" key="1">
    <source>
        <dbReference type="ARBA" id="ARBA00004448"/>
    </source>
</evidence>
<dbReference type="Proteomes" id="UP000663882">
    <property type="component" value="Unassembled WGS sequence"/>
</dbReference>
<keyword evidence="3 15" id="KW-0813">Transport</keyword>
<evidence type="ECO:0000256" key="13">
    <source>
        <dbReference type="ARBA" id="ARBA00023303"/>
    </source>
</evidence>
<proteinExistence type="inferred from homology"/>
<comment type="caution">
    <text evidence="18">The sequence shown here is derived from an EMBL/GenBank/DDBJ whole genome shotgun (WGS) entry which is preliminary data.</text>
</comment>
<keyword evidence="4 15" id="KW-0109">Calcium transport</keyword>
<dbReference type="Pfam" id="PF04678">
    <property type="entry name" value="MCU"/>
    <property type="match status" value="1"/>
</dbReference>
<protein>
    <recommendedName>
        <fullName evidence="15">Calcium uniporter protein</fullName>
    </recommendedName>
</protein>
<dbReference type="GO" id="GO:0015292">
    <property type="term" value="F:uniporter activity"/>
    <property type="evidence" value="ECO:0007669"/>
    <property type="project" value="UniProtKB-UniRule"/>
</dbReference>
<comment type="domain">
    <text evidence="15">The selectivity filter, in which calcium ions are arranged in single file, is composed of two acidic rings separated by one helical turn along the central axis of the channel pore.</text>
</comment>
<keyword evidence="12 15" id="KW-0472">Membrane</keyword>
<evidence type="ECO:0000313" key="18">
    <source>
        <dbReference type="EMBL" id="CAF3474950.1"/>
    </source>
</evidence>
<evidence type="ECO:0000256" key="5">
    <source>
        <dbReference type="ARBA" id="ARBA00022673"/>
    </source>
</evidence>
<comment type="catalytic activity">
    <reaction evidence="14">
        <text>Ca(2+)(in) = Ca(2+)(out)</text>
        <dbReference type="Rhea" id="RHEA:29671"/>
        <dbReference type="ChEBI" id="CHEBI:29108"/>
    </reaction>
</comment>
<keyword evidence="8 15" id="KW-0106">Calcium</keyword>
<evidence type="ECO:0000256" key="15">
    <source>
        <dbReference type="RuleBase" id="RU367035"/>
    </source>
</evidence>
<evidence type="ECO:0000256" key="14">
    <source>
        <dbReference type="ARBA" id="ARBA00036634"/>
    </source>
</evidence>
<evidence type="ECO:0000256" key="11">
    <source>
        <dbReference type="ARBA" id="ARBA00023128"/>
    </source>
</evidence>
<evidence type="ECO:0000259" key="16">
    <source>
        <dbReference type="Pfam" id="PF04678"/>
    </source>
</evidence>
<feature type="transmembrane region" description="Helical" evidence="15">
    <location>
        <begin position="202"/>
        <end position="221"/>
    </location>
</feature>
<dbReference type="Proteomes" id="UP000663823">
    <property type="component" value="Unassembled WGS sequence"/>
</dbReference>
<evidence type="ECO:0000256" key="10">
    <source>
        <dbReference type="ARBA" id="ARBA00023065"/>
    </source>
</evidence>